<feature type="transmembrane region" description="Helical" evidence="6">
    <location>
        <begin position="164"/>
        <end position="182"/>
    </location>
</feature>
<dbReference type="GO" id="GO:0022857">
    <property type="term" value="F:transmembrane transporter activity"/>
    <property type="evidence" value="ECO:0007669"/>
    <property type="project" value="InterPro"/>
</dbReference>
<comment type="subcellular location">
    <subcellularLocation>
        <location evidence="1">Cell membrane</location>
        <topology evidence="1">Multi-pass membrane protein</topology>
    </subcellularLocation>
</comment>
<sequence length="400" mass="43518">MHSQLKLLLTGRIITNLADSFYLIAAVWYVSVTTASPFLVGLTGAVATMPAVLSFLQGPLIDRYEKRTILVIAMLVQAVCTVAMMAAFLTGQLSIPLLLVLLFTALMASSIMTPTENTLIKRWAKKDELTKVNSWFSFSYQTVDMIGDALAGIMVALIGVGLIFGANAAVLFTIAVVFLLFMKRDRIRENTSAASFLKNYQTDFTEGFRFVRGRRTLLAVFAGIIIMNVSGAMGLAMIPAFAEAPEQYGFWLMATSAGGLTGTVVSSKLKHIPINRLFPVLGLGIGVAWVAAFTIQVTIVPFLLFALAWMGIGMFGVYLPTLIQVNIPEEKLGIGFSFLFSFLASLTPAAFLAGGMLGEWLGPGAVLMMSGSGYLLFCLYMLLHPRMRRLGNLVEESFDY</sequence>
<dbReference type="AlphaFoldDB" id="A0A2W0HS97"/>
<evidence type="ECO:0000256" key="3">
    <source>
        <dbReference type="ARBA" id="ARBA00022692"/>
    </source>
</evidence>
<dbReference type="InterPro" id="IPR011701">
    <property type="entry name" value="MFS"/>
</dbReference>
<dbReference type="Gene3D" id="1.20.1250.20">
    <property type="entry name" value="MFS general substrate transporter like domains"/>
    <property type="match status" value="1"/>
</dbReference>
<comment type="caution">
    <text evidence="7">The sequence shown here is derived from an EMBL/GenBank/DDBJ whole genome shotgun (WGS) entry which is preliminary data.</text>
</comment>
<accession>A0A2W0HS97</accession>
<dbReference type="Pfam" id="PF07690">
    <property type="entry name" value="MFS_1"/>
    <property type="match status" value="1"/>
</dbReference>
<dbReference type="RefSeq" id="WP_110520149.1">
    <property type="nucleotide sequence ID" value="NZ_PDOF01000002.1"/>
</dbReference>
<reference evidence="7 8" key="1">
    <citation type="submission" date="2017-10" db="EMBL/GenBank/DDBJ databases">
        <title>Bacillus sp. nov., a halophilic bacterium isolated from a Yangshapao Lake.</title>
        <authorList>
            <person name="Wang H."/>
        </authorList>
    </citation>
    <scope>NUCLEOTIDE SEQUENCE [LARGE SCALE GENOMIC DNA]</scope>
    <source>
        <strain evidence="7 8">YSP-3</strain>
    </source>
</reference>
<feature type="transmembrane region" description="Helical" evidence="6">
    <location>
        <begin position="95"/>
        <end position="114"/>
    </location>
</feature>
<dbReference type="EMBL" id="PDOF01000002">
    <property type="protein sequence ID" value="PYZ96448.1"/>
    <property type="molecule type" value="Genomic_DNA"/>
</dbReference>
<dbReference type="InterPro" id="IPR036259">
    <property type="entry name" value="MFS_trans_sf"/>
</dbReference>
<feature type="transmembrane region" description="Helical" evidence="6">
    <location>
        <begin position="277"/>
        <end position="296"/>
    </location>
</feature>
<name>A0A2W0HS97_9BACI</name>
<dbReference type="GO" id="GO:0005886">
    <property type="term" value="C:plasma membrane"/>
    <property type="evidence" value="ECO:0007669"/>
    <property type="project" value="UniProtKB-SubCell"/>
</dbReference>
<evidence type="ECO:0000256" key="6">
    <source>
        <dbReference type="SAM" id="Phobius"/>
    </source>
</evidence>
<evidence type="ECO:0000256" key="5">
    <source>
        <dbReference type="ARBA" id="ARBA00023136"/>
    </source>
</evidence>
<keyword evidence="2" id="KW-1003">Cell membrane</keyword>
<evidence type="ECO:0000313" key="8">
    <source>
        <dbReference type="Proteomes" id="UP000248066"/>
    </source>
</evidence>
<dbReference type="PANTHER" id="PTHR23513">
    <property type="entry name" value="INTEGRAL MEMBRANE EFFLUX PROTEIN-RELATED"/>
    <property type="match status" value="1"/>
</dbReference>
<keyword evidence="3 6" id="KW-0812">Transmembrane</keyword>
<proteinExistence type="predicted"/>
<feature type="transmembrane region" description="Helical" evidence="6">
    <location>
        <begin position="35"/>
        <end position="56"/>
    </location>
</feature>
<evidence type="ECO:0000256" key="2">
    <source>
        <dbReference type="ARBA" id="ARBA00022475"/>
    </source>
</evidence>
<feature type="transmembrane region" description="Helical" evidence="6">
    <location>
        <begin position="7"/>
        <end position="29"/>
    </location>
</feature>
<evidence type="ECO:0000256" key="1">
    <source>
        <dbReference type="ARBA" id="ARBA00004651"/>
    </source>
</evidence>
<protein>
    <recommendedName>
        <fullName evidence="9">MFS transporter</fullName>
    </recommendedName>
</protein>
<evidence type="ECO:0000256" key="4">
    <source>
        <dbReference type="ARBA" id="ARBA00022989"/>
    </source>
</evidence>
<organism evidence="7 8">
    <name type="scientific">Alteribacter lacisalsi</name>
    <dbReference type="NCBI Taxonomy" id="2045244"/>
    <lineage>
        <taxon>Bacteria</taxon>
        <taxon>Bacillati</taxon>
        <taxon>Bacillota</taxon>
        <taxon>Bacilli</taxon>
        <taxon>Bacillales</taxon>
        <taxon>Bacillaceae</taxon>
        <taxon>Alteribacter</taxon>
    </lineage>
</organism>
<feature type="transmembrane region" description="Helical" evidence="6">
    <location>
        <begin position="248"/>
        <end position="265"/>
    </location>
</feature>
<keyword evidence="4 6" id="KW-1133">Transmembrane helix</keyword>
<feature type="transmembrane region" description="Helical" evidence="6">
    <location>
        <begin position="332"/>
        <end position="354"/>
    </location>
</feature>
<feature type="transmembrane region" description="Helical" evidence="6">
    <location>
        <begin position="302"/>
        <end position="320"/>
    </location>
</feature>
<keyword evidence="8" id="KW-1185">Reference proteome</keyword>
<dbReference type="PANTHER" id="PTHR23513:SF6">
    <property type="entry name" value="MAJOR FACILITATOR SUPERFAMILY ASSOCIATED DOMAIN-CONTAINING PROTEIN"/>
    <property type="match status" value="1"/>
</dbReference>
<evidence type="ECO:0000313" key="7">
    <source>
        <dbReference type="EMBL" id="PYZ96448.1"/>
    </source>
</evidence>
<dbReference type="Proteomes" id="UP000248066">
    <property type="component" value="Unassembled WGS sequence"/>
</dbReference>
<feature type="transmembrane region" description="Helical" evidence="6">
    <location>
        <begin position="68"/>
        <end position="89"/>
    </location>
</feature>
<feature type="transmembrane region" description="Helical" evidence="6">
    <location>
        <begin position="135"/>
        <end position="158"/>
    </location>
</feature>
<evidence type="ECO:0008006" key="9">
    <source>
        <dbReference type="Google" id="ProtNLM"/>
    </source>
</evidence>
<feature type="transmembrane region" description="Helical" evidence="6">
    <location>
        <begin position="360"/>
        <end position="383"/>
    </location>
</feature>
<feature type="transmembrane region" description="Helical" evidence="6">
    <location>
        <begin position="217"/>
        <end position="242"/>
    </location>
</feature>
<dbReference type="SUPFAM" id="SSF103473">
    <property type="entry name" value="MFS general substrate transporter"/>
    <property type="match status" value="1"/>
</dbReference>
<dbReference type="CDD" id="cd06173">
    <property type="entry name" value="MFS_MefA_like"/>
    <property type="match status" value="1"/>
</dbReference>
<keyword evidence="5 6" id="KW-0472">Membrane</keyword>
<dbReference type="OrthoDB" id="2287060at2"/>
<gene>
    <name evidence="7" type="ORF">CR205_12055</name>
</gene>